<keyword evidence="2 4" id="KW-0521">NADP</keyword>
<comment type="similarity">
    <text evidence="1">Belongs to the pyrroline-5-carboxylate reductase family.</text>
</comment>
<reference evidence="7" key="1">
    <citation type="submission" date="2022-07" db="EMBL/GenBank/DDBJ databases">
        <title>Phylogenomic reconstructions and comparative analyses of Kickxellomycotina fungi.</title>
        <authorList>
            <person name="Reynolds N.K."/>
            <person name="Stajich J.E."/>
            <person name="Barry K."/>
            <person name="Grigoriev I.V."/>
            <person name="Crous P."/>
            <person name="Smith M.E."/>
        </authorList>
    </citation>
    <scope>NUCLEOTIDE SEQUENCE</scope>
    <source>
        <strain evidence="7">IMI 214461</strain>
    </source>
</reference>
<dbReference type="NCBIfam" id="TIGR00112">
    <property type="entry name" value="proC"/>
    <property type="match status" value="1"/>
</dbReference>
<proteinExistence type="inferred from homology"/>
<dbReference type="SUPFAM" id="SSF51735">
    <property type="entry name" value="NAD(P)-binding Rossmann-fold domains"/>
    <property type="match status" value="1"/>
</dbReference>
<evidence type="ECO:0000256" key="2">
    <source>
        <dbReference type="ARBA" id="ARBA00022857"/>
    </source>
</evidence>
<dbReference type="InterPro" id="IPR000304">
    <property type="entry name" value="Pyrroline-COOH_reductase"/>
</dbReference>
<dbReference type="PIRSF" id="PIRSF000193">
    <property type="entry name" value="Pyrrol-5-carb_rd"/>
    <property type="match status" value="1"/>
</dbReference>
<evidence type="ECO:0000313" key="7">
    <source>
        <dbReference type="EMBL" id="KAJ2006171.1"/>
    </source>
</evidence>
<evidence type="ECO:0008006" key="9">
    <source>
        <dbReference type="Google" id="ProtNLM"/>
    </source>
</evidence>
<evidence type="ECO:0000259" key="6">
    <source>
        <dbReference type="Pfam" id="PF14748"/>
    </source>
</evidence>
<evidence type="ECO:0000256" key="4">
    <source>
        <dbReference type="PIRSR" id="PIRSR000193-1"/>
    </source>
</evidence>
<dbReference type="GO" id="GO:0004735">
    <property type="term" value="F:pyrroline-5-carboxylate reductase activity"/>
    <property type="evidence" value="ECO:0007669"/>
    <property type="project" value="InterPro"/>
</dbReference>
<feature type="domain" description="Pyrroline-5-carboxylate reductase dimerisation" evidence="6">
    <location>
        <begin position="194"/>
        <end position="295"/>
    </location>
</feature>
<dbReference type="InterPro" id="IPR036291">
    <property type="entry name" value="NAD(P)-bd_dom_sf"/>
</dbReference>
<dbReference type="Pfam" id="PF03807">
    <property type="entry name" value="F420_oxidored"/>
    <property type="match status" value="1"/>
</dbReference>
<evidence type="ECO:0000313" key="8">
    <source>
        <dbReference type="Proteomes" id="UP001150907"/>
    </source>
</evidence>
<dbReference type="SUPFAM" id="SSF48179">
    <property type="entry name" value="6-phosphogluconate dehydrogenase C-terminal domain-like"/>
    <property type="match status" value="1"/>
</dbReference>
<dbReference type="EMBL" id="JANBQF010000070">
    <property type="protein sequence ID" value="KAJ2006171.1"/>
    <property type="molecule type" value="Genomic_DNA"/>
</dbReference>
<dbReference type="OrthoDB" id="10263291at2759"/>
<dbReference type="GO" id="GO:0055129">
    <property type="term" value="P:L-proline biosynthetic process"/>
    <property type="evidence" value="ECO:0007669"/>
    <property type="project" value="TreeGrafter"/>
</dbReference>
<dbReference type="PANTHER" id="PTHR11645">
    <property type="entry name" value="PYRROLINE-5-CARBOXYLATE REDUCTASE"/>
    <property type="match status" value="1"/>
</dbReference>
<dbReference type="HAMAP" id="MF_01925">
    <property type="entry name" value="P5C_reductase"/>
    <property type="match status" value="1"/>
</dbReference>
<name>A0A9W8BLQ8_9FUNG</name>
<dbReference type="InterPro" id="IPR008927">
    <property type="entry name" value="6-PGluconate_DH-like_C_sf"/>
</dbReference>
<feature type="binding site" evidence="4">
    <location>
        <begin position="15"/>
        <end position="20"/>
    </location>
    <ligand>
        <name>NADP(+)</name>
        <dbReference type="ChEBI" id="CHEBI:58349"/>
    </ligand>
</feature>
<protein>
    <recommendedName>
        <fullName evidence="9">Pyrroline-5-carboxylate reductase</fullName>
    </recommendedName>
</protein>
<feature type="binding site" evidence="4">
    <location>
        <begin position="83"/>
        <end position="86"/>
    </location>
    <ligand>
        <name>NADP(+)</name>
        <dbReference type="ChEBI" id="CHEBI:58349"/>
    </ligand>
</feature>
<dbReference type="Proteomes" id="UP001150907">
    <property type="component" value="Unassembled WGS sequence"/>
</dbReference>
<feature type="domain" description="Pyrroline-5-carboxylate reductase catalytic N-terminal" evidence="5">
    <location>
        <begin position="12"/>
        <end position="113"/>
    </location>
</feature>
<dbReference type="PANTHER" id="PTHR11645:SF0">
    <property type="entry name" value="PYRROLINE-5-CARBOXYLATE REDUCTASE 3"/>
    <property type="match status" value="1"/>
</dbReference>
<dbReference type="Gene3D" id="1.10.3730.10">
    <property type="entry name" value="ProC C-terminal domain-like"/>
    <property type="match status" value="1"/>
</dbReference>
<evidence type="ECO:0000256" key="1">
    <source>
        <dbReference type="ARBA" id="ARBA00005525"/>
    </source>
</evidence>
<gene>
    <name evidence="7" type="ORF">H4R26_001545</name>
</gene>
<dbReference type="Pfam" id="PF14748">
    <property type="entry name" value="P5CR_dimer"/>
    <property type="match status" value="1"/>
</dbReference>
<sequence length="304" mass="31819">MSADTSSSTPCIVFIGGGNMCEAILSGLLKTGHSPSLVRVSEPFEQRQEYLRATYGVSVYAGNNDAVTGTEGASPPADVVVLAVKPQVVGQVVRGIASTLRKTRPLVVSIVAGVAIKDFARWIRGTPDGNDDSQATSAGVPIVRLMPNTPALVGEGAAGMYADADVSAAQRAQTEYVVRNIAKEYFWVGTEGGVDDVCSVSGSGPAYFFLVIEAMEQKAVELGLDRRVARRLAAQTALGAAKMVLASPEDEDVASLRQKVTSPNGTTHAAVQQMIKDGVPQGIAAGMQACRDRCVSLSDEFGQL</sequence>
<organism evidence="7 8">
    <name type="scientific">Coemansia thaxteri</name>
    <dbReference type="NCBI Taxonomy" id="2663907"/>
    <lineage>
        <taxon>Eukaryota</taxon>
        <taxon>Fungi</taxon>
        <taxon>Fungi incertae sedis</taxon>
        <taxon>Zoopagomycota</taxon>
        <taxon>Kickxellomycotina</taxon>
        <taxon>Kickxellomycetes</taxon>
        <taxon>Kickxellales</taxon>
        <taxon>Kickxellaceae</taxon>
        <taxon>Coemansia</taxon>
    </lineage>
</organism>
<evidence type="ECO:0000256" key="3">
    <source>
        <dbReference type="ARBA" id="ARBA00023002"/>
    </source>
</evidence>
<keyword evidence="3" id="KW-0560">Oxidoreductase</keyword>
<dbReference type="FunFam" id="1.10.3730.10:FF:000001">
    <property type="entry name" value="Pyrroline-5-carboxylate reductase"/>
    <property type="match status" value="1"/>
</dbReference>
<dbReference type="AlphaFoldDB" id="A0A9W8BLQ8"/>
<accession>A0A9W8BLQ8</accession>
<dbReference type="InterPro" id="IPR028939">
    <property type="entry name" value="P5C_Rdtase_cat_N"/>
</dbReference>
<evidence type="ECO:0000259" key="5">
    <source>
        <dbReference type="Pfam" id="PF03807"/>
    </source>
</evidence>
<comment type="caution">
    <text evidence="7">The sequence shown here is derived from an EMBL/GenBank/DDBJ whole genome shotgun (WGS) entry which is preliminary data.</text>
</comment>
<dbReference type="Gene3D" id="3.40.50.720">
    <property type="entry name" value="NAD(P)-binding Rossmann-like Domain"/>
    <property type="match status" value="1"/>
</dbReference>
<dbReference type="InterPro" id="IPR029036">
    <property type="entry name" value="P5CR_dimer"/>
</dbReference>
<keyword evidence="8" id="KW-1185">Reference proteome</keyword>